<dbReference type="HOGENOM" id="CLU_2243391_0_0_1"/>
<dbReference type="AlphaFoldDB" id="A0A0D2ZZI1"/>
<keyword evidence="3" id="KW-1185">Reference proteome</keyword>
<dbReference type="EnsemblPlants" id="Bo12933s010.1">
    <property type="protein sequence ID" value="Bo12933s010.1"/>
    <property type="gene ID" value="Bo12933s010"/>
</dbReference>
<evidence type="ECO:0000259" key="1">
    <source>
        <dbReference type="Pfam" id="PF22936"/>
    </source>
</evidence>
<dbReference type="Proteomes" id="UP000032141">
    <property type="component" value="Unassembled WGS sequence"/>
</dbReference>
<organism evidence="2 3">
    <name type="scientific">Brassica oleracea var. oleracea</name>
    <dbReference type="NCBI Taxonomy" id="109376"/>
    <lineage>
        <taxon>Eukaryota</taxon>
        <taxon>Viridiplantae</taxon>
        <taxon>Streptophyta</taxon>
        <taxon>Embryophyta</taxon>
        <taxon>Tracheophyta</taxon>
        <taxon>Spermatophyta</taxon>
        <taxon>Magnoliopsida</taxon>
        <taxon>eudicotyledons</taxon>
        <taxon>Gunneridae</taxon>
        <taxon>Pentapetalae</taxon>
        <taxon>rosids</taxon>
        <taxon>malvids</taxon>
        <taxon>Brassicales</taxon>
        <taxon>Brassicaceae</taxon>
        <taxon>Brassiceae</taxon>
        <taxon>Brassica</taxon>
    </lineage>
</organism>
<accession>A0A0D2ZZI1</accession>
<name>A0A0D2ZZI1_BRAOL</name>
<proteinExistence type="predicted"/>
<reference evidence="2" key="2">
    <citation type="submission" date="2015-06" db="UniProtKB">
        <authorList>
            <consortium name="EnsemblPlants"/>
        </authorList>
    </citation>
    <scope>IDENTIFICATION</scope>
</reference>
<evidence type="ECO:0000313" key="2">
    <source>
        <dbReference type="EnsemblPlants" id="Bo12933s010.1"/>
    </source>
</evidence>
<dbReference type="InterPro" id="IPR054722">
    <property type="entry name" value="PolX-like_BBD"/>
</dbReference>
<evidence type="ECO:0000313" key="3">
    <source>
        <dbReference type="Proteomes" id="UP000032141"/>
    </source>
</evidence>
<sequence length="105" mass="11838">MKKNEAKSDKDIALVAHGKTHPRDVWVLDTGASYHMCPRREWFSEYEAVTDGKIKMPNDFACDIAGISSIKLRTHDDRVCTVDWSGDGVLSVYRGSDVILRGFIH</sequence>
<reference evidence="2" key="1">
    <citation type="journal article" date="2014" name="Genome Biol.">
        <title>Transcriptome and methylome profiling reveals relics of genome dominance in the mesopolyploid Brassica oleracea.</title>
        <authorList>
            <person name="Parkin I.A."/>
            <person name="Koh C."/>
            <person name="Tang H."/>
            <person name="Robinson S.J."/>
            <person name="Kagale S."/>
            <person name="Clarke W.E."/>
            <person name="Town C.D."/>
            <person name="Nixon J."/>
            <person name="Krishnakumar V."/>
            <person name="Bidwell S.L."/>
            <person name="Denoeud F."/>
            <person name="Belcram H."/>
            <person name="Links M.G."/>
            <person name="Just J."/>
            <person name="Clarke C."/>
            <person name="Bender T."/>
            <person name="Huebert T."/>
            <person name="Mason A.S."/>
            <person name="Pires J.C."/>
            <person name="Barker G."/>
            <person name="Moore J."/>
            <person name="Walley P.G."/>
            <person name="Manoli S."/>
            <person name="Batley J."/>
            <person name="Edwards D."/>
            <person name="Nelson M.N."/>
            <person name="Wang X."/>
            <person name="Paterson A.H."/>
            <person name="King G."/>
            <person name="Bancroft I."/>
            <person name="Chalhoub B."/>
            <person name="Sharpe A.G."/>
        </authorList>
    </citation>
    <scope>NUCLEOTIDE SEQUENCE [LARGE SCALE GENOMIC DNA]</scope>
    <source>
        <strain evidence="2">cv. TO1000</strain>
    </source>
</reference>
<feature type="domain" description="Retrovirus-related Pol polyprotein from transposon TNT 1-94-like beta-barrel" evidence="1">
    <location>
        <begin position="26"/>
        <end position="81"/>
    </location>
</feature>
<dbReference type="eggNOG" id="KOG0017">
    <property type="taxonomic scope" value="Eukaryota"/>
</dbReference>
<dbReference type="Gramene" id="Bo12933s010.1">
    <property type="protein sequence ID" value="Bo12933s010.1"/>
    <property type="gene ID" value="Bo12933s010"/>
</dbReference>
<dbReference type="Pfam" id="PF22936">
    <property type="entry name" value="Pol_BBD"/>
    <property type="match status" value="1"/>
</dbReference>
<protein>
    <recommendedName>
        <fullName evidence="1">Retrovirus-related Pol polyprotein from transposon TNT 1-94-like beta-barrel domain-containing protein</fullName>
    </recommendedName>
</protein>